<keyword evidence="2" id="KW-1185">Reference proteome</keyword>
<dbReference type="EMBL" id="CM039436">
    <property type="protein sequence ID" value="KAI4313357.1"/>
    <property type="molecule type" value="Genomic_DNA"/>
</dbReference>
<proteinExistence type="predicted"/>
<organism evidence="1 2">
    <name type="scientific">Bauhinia variegata</name>
    <name type="common">Purple orchid tree</name>
    <name type="synonym">Phanera variegata</name>
    <dbReference type="NCBI Taxonomy" id="167791"/>
    <lineage>
        <taxon>Eukaryota</taxon>
        <taxon>Viridiplantae</taxon>
        <taxon>Streptophyta</taxon>
        <taxon>Embryophyta</taxon>
        <taxon>Tracheophyta</taxon>
        <taxon>Spermatophyta</taxon>
        <taxon>Magnoliopsida</taxon>
        <taxon>eudicotyledons</taxon>
        <taxon>Gunneridae</taxon>
        <taxon>Pentapetalae</taxon>
        <taxon>rosids</taxon>
        <taxon>fabids</taxon>
        <taxon>Fabales</taxon>
        <taxon>Fabaceae</taxon>
        <taxon>Cercidoideae</taxon>
        <taxon>Cercideae</taxon>
        <taxon>Bauhiniinae</taxon>
        <taxon>Bauhinia</taxon>
    </lineage>
</organism>
<protein>
    <submittedName>
        <fullName evidence="1">Uncharacterized protein</fullName>
    </submittedName>
</protein>
<sequence length="74" mass="7959">MVLVNLNGRNNRDVLLLTGTGPQKHLMGAEAVQGFCCSCLSHSSTLYIAENTASPSLKGKDTNAKSKRVPTLHY</sequence>
<reference evidence="1 2" key="1">
    <citation type="journal article" date="2022" name="DNA Res.">
        <title>Chromosomal-level genome assembly of the orchid tree Bauhinia variegata (Leguminosae; Cercidoideae) supports the allotetraploid origin hypothesis of Bauhinia.</title>
        <authorList>
            <person name="Zhong Y."/>
            <person name="Chen Y."/>
            <person name="Zheng D."/>
            <person name="Pang J."/>
            <person name="Liu Y."/>
            <person name="Luo S."/>
            <person name="Meng S."/>
            <person name="Qian L."/>
            <person name="Wei D."/>
            <person name="Dai S."/>
            <person name="Zhou R."/>
        </authorList>
    </citation>
    <scope>NUCLEOTIDE SEQUENCE [LARGE SCALE GENOMIC DNA]</scope>
    <source>
        <strain evidence="1">BV-YZ2020</strain>
    </source>
</reference>
<name>A0ACB9LQE7_BAUVA</name>
<dbReference type="Proteomes" id="UP000828941">
    <property type="component" value="Chromosome 11"/>
</dbReference>
<evidence type="ECO:0000313" key="1">
    <source>
        <dbReference type="EMBL" id="KAI4313357.1"/>
    </source>
</evidence>
<comment type="caution">
    <text evidence="1">The sequence shown here is derived from an EMBL/GenBank/DDBJ whole genome shotgun (WGS) entry which is preliminary data.</text>
</comment>
<accession>A0ACB9LQE7</accession>
<gene>
    <name evidence="1" type="ORF">L6164_026343</name>
</gene>
<evidence type="ECO:0000313" key="2">
    <source>
        <dbReference type="Proteomes" id="UP000828941"/>
    </source>
</evidence>